<dbReference type="AlphaFoldDB" id="A0AAE6QDE4"/>
<sequence length="113" mass="13033">MNESKKVEVESWMMLETLAEHLAPLLKHYDVKDRGHGAIYVDHQYYNIETSQRILISLSASLGVPVQLIRSRLIHVGWLKDIRSTRSTRKDVTLIAEQMASWDAARKEDNAEE</sequence>
<dbReference type="RefSeq" id="WP_122323859.1">
    <property type="nucleotide sequence ID" value="NZ_CP046441.1"/>
</dbReference>
<organism evidence="1 2">
    <name type="scientific">Pseudomonas coronafaciens pv. coronafaciens</name>
    <dbReference type="NCBI Taxonomy" id="235275"/>
    <lineage>
        <taxon>Bacteria</taxon>
        <taxon>Pseudomonadati</taxon>
        <taxon>Pseudomonadota</taxon>
        <taxon>Gammaproteobacteria</taxon>
        <taxon>Pseudomonadales</taxon>
        <taxon>Pseudomonadaceae</taxon>
        <taxon>Pseudomonas</taxon>
        <taxon>Pseudomonas coronafaciens</taxon>
    </lineage>
</organism>
<accession>A0AAE6QDE4</accession>
<evidence type="ECO:0000313" key="1">
    <source>
        <dbReference type="EMBL" id="QGT80671.1"/>
    </source>
</evidence>
<dbReference type="EMBL" id="CP046441">
    <property type="protein sequence ID" value="QGT80671.1"/>
    <property type="molecule type" value="Genomic_DNA"/>
</dbReference>
<protein>
    <submittedName>
        <fullName evidence="1">Uncharacterized protein</fullName>
    </submittedName>
</protein>
<reference evidence="1 2" key="1">
    <citation type="submission" date="2019-11" db="EMBL/GenBank/DDBJ databases">
        <title>Complete genome sequence of Pseudomonas syringae pv. coronafaciens isolate B19001 originated in imported oat cereal.</title>
        <authorList>
            <person name="Kim S.M."/>
            <person name="Lee B.C."/>
            <person name="Seo S.J."/>
            <person name="Lee J.E."/>
            <person name="Choi N.J."/>
            <person name="Park J.H."/>
        </authorList>
    </citation>
    <scope>NUCLEOTIDE SEQUENCE [LARGE SCALE GENOMIC DNA]</scope>
    <source>
        <strain evidence="1 2">B19001</strain>
    </source>
</reference>
<proteinExistence type="predicted"/>
<gene>
    <name evidence="1" type="ORF">GMO17_05520</name>
</gene>
<name>A0AAE6QDE4_9PSED</name>
<evidence type="ECO:0000313" key="2">
    <source>
        <dbReference type="Proteomes" id="UP000423413"/>
    </source>
</evidence>
<dbReference type="Proteomes" id="UP000423413">
    <property type="component" value="Chromosome"/>
</dbReference>